<dbReference type="InterPro" id="IPR017896">
    <property type="entry name" value="4Fe4S_Fe-S-bd"/>
</dbReference>
<evidence type="ECO:0000256" key="4">
    <source>
        <dbReference type="ARBA" id="ARBA00022737"/>
    </source>
</evidence>
<feature type="transmembrane region" description="Helical" evidence="7">
    <location>
        <begin position="309"/>
        <end position="334"/>
    </location>
</feature>
<feature type="transmembrane region" description="Helical" evidence="7">
    <location>
        <begin position="388"/>
        <end position="416"/>
    </location>
</feature>
<evidence type="ECO:0000256" key="7">
    <source>
        <dbReference type="SAM" id="Phobius"/>
    </source>
</evidence>
<name>A0ABW4Z8E9_9BACT</name>
<dbReference type="Proteomes" id="UP001597389">
    <property type="component" value="Unassembled WGS sequence"/>
</dbReference>
<keyword evidence="10" id="KW-1185">Reference proteome</keyword>
<dbReference type="GO" id="GO:0016491">
    <property type="term" value="F:oxidoreductase activity"/>
    <property type="evidence" value="ECO:0007669"/>
    <property type="project" value="UniProtKB-KW"/>
</dbReference>
<dbReference type="CDD" id="cd16371">
    <property type="entry name" value="DMSOR_beta_like"/>
    <property type="match status" value="1"/>
</dbReference>
<dbReference type="EC" id="1.8.5.3" evidence="9"/>
<dbReference type="PANTHER" id="PTHR43545:SF6">
    <property type="entry name" value="FORMATE DEHYDROGENASE, NITRATE-INDUCIBLE, IRON-SULFUR SUBUNIT"/>
    <property type="match status" value="1"/>
</dbReference>
<evidence type="ECO:0000256" key="3">
    <source>
        <dbReference type="ARBA" id="ARBA00022723"/>
    </source>
</evidence>
<keyword evidence="7" id="KW-0812">Transmembrane</keyword>
<sequence>MAGLEKGHVDDRVAPPAALSEGDVGEVTLIDQLLEEQRTFSAVERFSQKHEYASTPIQEKYYKDLIPIRKPSTGEQYAFEVDMDKCTGCKACVVACHSLNGLKEKESWRDIGTIRGLVGGVAEQQTVTSACHHCLDPGCLSGCPVGAYEKLENTGVVKHLDDQCIGCQYCSLKCPYDVPKYDDALGIVRKCDMCHERLDEGEAPACVQSCPNGAISIQLVSVEEKRAEGMRGGSIVAGAFRSDYTLPTTAFRSKRDLGEKMVAADAMDLSPAHNHVPLVWMLMLTQVAVGLSVVDVLGRMFAPNYFSSLSLGLSVLAVVLGGAGLLASVLHLGSPLGAWRVFLGLKTSWLSREVVLFGAWMPALIGYAVFLWYPVIQSMYPQIFGFEMPAMVVSLTGAVAVVLGLVSVFCSVMVYVDTKREFWSFAKTLSRFVGTTVLGGFAGLVAVEVLLHGVSSSWSVIGFTVAVLVKMLIEALLITPARNAEWSFAKKSALIQLKSLSGLLKLRWACFVAASLVLTLGLFYAPISLLCLPIILMGEWFERSLFFQAVVTLKMPGELSPVHTH</sequence>
<feature type="transmembrane region" description="Helical" evidence="7">
    <location>
        <begin position="278"/>
        <end position="297"/>
    </location>
</feature>
<accession>A0ABW4Z8E9</accession>
<gene>
    <name evidence="9" type="ORF">ACFSW8_04660</name>
</gene>
<dbReference type="Pfam" id="PF13247">
    <property type="entry name" value="Fer4_11"/>
    <property type="match status" value="1"/>
</dbReference>
<feature type="transmembrane region" description="Helical" evidence="7">
    <location>
        <begin position="506"/>
        <end position="536"/>
    </location>
</feature>
<evidence type="ECO:0000256" key="5">
    <source>
        <dbReference type="ARBA" id="ARBA00023004"/>
    </source>
</evidence>
<organism evidence="9 10">
    <name type="scientific">Rubritalea tangerina</name>
    <dbReference type="NCBI Taxonomy" id="430798"/>
    <lineage>
        <taxon>Bacteria</taxon>
        <taxon>Pseudomonadati</taxon>
        <taxon>Verrucomicrobiota</taxon>
        <taxon>Verrucomicrobiia</taxon>
        <taxon>Verrucomicrobiales</taxon>
        <taxon>Rubritaleaceae</taxon>
        <taxon>Rubritalea</taxon>
    </lineage>
</organism>
<dbReference type="PANTHER" id="PTHR43545">
    <property type="entry name" value="FORMATE DEHYDROGENASE, NITRATE-INDUCIBLE, IRON-SULFUR SUBUNIT"/>
    <property type="match status" value="1"/>
</dbReference>
<protein>
    <submittedName>
        <fullName evidence="9">DmsC/YnfH family molybdoenzyme membrane anchor subunit</fullName>
        <ecNumber evidence="9">1.8.5.3</ecNumber>
    </submittedName>
</protein>
<dbReference type="InterPro" id="IPR051555">
    <property type="entry name" value="FDH_Electron_Transfer_Unit"/>
</dbReference>
<dbReference type="Pfam" id="PF12837">
    <property type="entry name" value="Fer4_6"/>
    <property type="match status" value="1"/>
</dbReference>
<keyword evidence="2" id="KW-0004">4Fe-4S</keyword>
<dbReference type="PROSITE" id="PS00198">
    <property type="entry name" value="4FE4S_FER_1"/>
    <property type="match status" value="1"/>
</dbReference>
<reference evidence="10" key="1">
    <citation type="journal article" date="2019" name="Int. J. Syst. Evol. Microbiol.">
        <title>The Global Catalogue of Microorganisms (GCM) 10K type strain sequencing project: providing services to taxonomists for standard genome sequencing and annotation.</title>
        <authorList>
            <consortium name="The Broad Institute Genomics Platform"/>
            <consortium name="The Broad Institute Genome Sequencing Center for Infectious Disease"/>
            <person name="Wu L."/>
            <person name="Ma J."/>
        </authorList>
    </citation>
    <scope>NUCLEOTIDE SEQUENCE [LARGE SCALE GENOMIC DNA]</scope>
    <source>
        <strain evidence="10">CCUG 57942</strain>
    </source>
</reference>
<keyword evidence="9" id="KW-0560">Oxidoreductase</keyword>
<comment type="caution">
    <text evidence="9">The sequence shown here is derived from an EMBL/GenBank/DDBJ whole genome shotgun (WGS) entry which is preliminary data.</text>
</comment>
<feature type="transmembrane region" description="Helical" evidence="7">
    <location>
        <begin position="428"/>
        <end position="451"/>
    </location>
</feature>
<keyword evidence="4" id="KW-0677">Repeat</keyword>
<comment type="subcellular location">
    <subcellularLocation>
        <location evidence="1">Cell envelope</location>
    </subcellularLocation>
</comment>
<evidence type="ECO:0000256" key="2">
    <source>
        <dbReference type="ARBA" id="ARBA00022485"/>
    </source>
</evidence>
<keyword evidence="7" id="KW-0472">Membrane</keyword>
<evidence type="ECO:0000259" key="8">
    <source>
        <dbReference type="PROSITE" id="PS51379"/>
    </source>
</evidence>
<feature type="domain" description="4Fe-4S ferredoxin-type" evidence="8">
    <location>
        <begin position="77"/>
        <end position="107"/>
    </location>
</feature>
<dbReference type="RefSeq" id="WP_377090334.1">
    <property type="nucleotide sequence ID" value="NZ_JBHSJL010000014.1"/>
</dbReference>
<dbReference type="EMBL" id="JBHUJB010000021">
    <property type="protein sequence ID" value="MFD2158180.1"/>
    <property type="molecule type" value="Genomic_DNA"/>
</dbReference>
<feature type="transmembrane region" description="Helical" evidence="7">
    <location>
        <begin position="354"/>
        <end position="376"/>
    </location>
</feature>
<keyword evidence="7" id="KW-1133">Transmembrane helix</keyword>
<keyword evidence="5" id="KW-0408">Iron</keyword>
<evidence type="ECO:0000313" key="9">
    <source>
        <dbReference type="EMBL" id="MFD2158180.1"/>
    </source>
</evidence>
<feature type="domain" description="4Fe-4S ferredoxin-type" evidence="8">
    <location>
        <begin position="155"/>
        <end position="184"/>
    </location>
</feature>
<dbReference type="InterPro" id="IPR007059">
    <property type="entry name" value="DmsC"/>
</dbReference>
<evidence type="ECO:0000256" key="1">
    <source>
        <dbReference type="ARBA" id="ARBA00004196"/>
    </source>
</evidence>
<keyword evidence="6" id="KW-0411">Iron-sulfur</keyword>
<dbReference type="Pfam" id="PF04976">
    <property type="entry name" value="DmsC"/>
    <property type="match status" value="1"/>
</dbReference>
<dbReference type="PROSITE" id="PS51379">
    <property type="entry name" value="4FE4S_FER_2"/>
    <property type="match status" value="2"/>
</dbReference>
<feature type="transmembrane region" description="Helical" evidence="7">
    <location>
        <begin position="458"/>
        <end position="478"/>
    </location>
</feature>
<keyword evidence="3" id="KW-0479">Metal-binding</keyword>
<evidence type="ECO:0000313" key="10">
    <source>
        <dbReference type="Proteomes" id="UP001597389"/>
    </source>
</evidence>
<proteinExistence type="predicted"/>
<dbReference type="InterPro" id="IPR017900">
    <property type="entry name" value="4Fe4S_Fe_S_CS"/>
</dbReference>
<dbReference type="Gene3D" id="3.30.70.20">
    <property type="match status" value="2"/>
</dbReference>
<evidence type="ECO:0000256" key="6">
    <source>
        <dbReference type="ARBA" id="ARBA00023014"/>
    </source>
</evidence>
<dbReference type="SUPFAM" id="SSF54862">
    <property type="entry name" value="4Fe-4S ferredoxins"/>
    <property type="match status" value="1"/>
</dbReference>